<dbReference type="Proteomes" id="UP000001096">
    <property type="component" value="Unassembled WGS sequence"/>
</dbReference>
<evidence type="ECO:0000256" key="2">
    <source>
        <dbReference type="ARBA" id="ARBA00023015"/>
    </source>
</evidence>
<dbReference type="PANTHER" id="PTHR30265:SF7">
    <property type="entry name" value="TRANSCRIPTION ANTITERMINATION PROTEIN RFAH"/>
    <property type="match status" value="1"/>
</dbReference>
<dbReference type="RefSeq" id="WP_006021519.1">
    <property type="nucleotide sequence ID" value="NZ_KB375283.1"/>
</dbReference>
<dbReference type="SUPFAM" id="SSF82679">
    <property type="entry name" value="N-utilization substance G protein NusG, N-terminal domain"/>
    <property type="match status" value="1"/>
</dbReference>
<keyword evidence="6" id="KW-1185">Reference proteome</keyword>
<dbReference type="InterPro" id="IPR006645">
    <property type="entry name" value="NGN-like_dom"/>
</dbReference>
<organism evidence="5 6">
    <name type="scientific">Afipia broomeae ATCC 49717</name>
    <dbReference type="NCBI Taxonomy" id="883078"/>
    <lineage>
        <taxon>Bacteria</taxon>
        <taxon>Pseudomonadati</taxon>
        <taxon>Pseudomonadota</taxon>
        <taxon>Alphaproteobacteria</taxon>
        <taxon>Hyphomicrobiales</taxon>
        <taxon>Nitrobacteraceae</taxon>
        <taxon>Afipia</taxon>
    </lineage>
</organism>
<dbReference type="EMBL" id="AGWX01000004">
    <property type="protein sequence ID" value="EKS36398.1"/>
    <property type="molecule type" value="Genomic_DNA"/>
</dbReference>
<dbReference type="Pfam" id="PF02357">
    <property type="entry name" value="NusG"/>
    <property type="match status" value="1"/>
</dbReference>
<dbReference type="HOGENOM" id="CLU_067287_5_0_5"/>
<dbReference type="InterPro" id="IPR036735">
    <property type="entry name" value="NGN_dom_sf"/>
</dbReference>
<dbReference type="GO" id="GO:0031564">
    <property type="term" value="P:transcription antitermination"/>
    <property type="evidence" value="ECO:0007669"/>
    <property type="project" value="UniProtKB-KW"/>
</dbReference>
<dbReference type="eggNOG" id="COG0250">
    <property type="taxonomic scope" value="Bacteria"/>
</dbReference>
<evidence type="ECO:0000313" key="6">
    <source>
        <dbReference type="Proteomes" id="UP000001096"/>
    </source>
</evidence>
<gene>
    <name evidence="5" type="ORF">HMPREF9695_02816</name>
</gene>
<dbReference type="GO" id="GO:0005829">
    <property type="term" value="C:cytosol"/>
    <property type="evidence" value="ECO:0007669"/>
    <property type="project" value="TreeGrafter"/>
</dbReference>
<evidence type="ECO:0000259" key="4">
    <source>
        <dbReference type="SMART" id="SM00738"/>
    </source>
</evidence>
<evidence type="ECO:0000256" key="3">
    <source>
        <dbReference type="ARBA" id="ARBA00023163"/>
    </source>
</evidence>
<name>K8PDI4_9BRAD</name>
<dbReference type="PATRIC" id="fig|883078.3.peg.2909"/>
<dbReference type="AlphaFoldDB" id="K8PDI4"/>
<evidence type="ECO:0000313" key="5">
    <source>
        <dbReference type="EMBL" id="EKS36398.1"/>
    </source>
</evidence>
<keyword evidence="1" id="KW-0889">Transcription antitermination</keyword>
<feature type="domain" description="NusG-like N-terminal" evidence="4">
    <location>
        <begin position="6"/>
        <end position="105"/>
    </location>
</feature>
<dbReference type="CDD" id="cd09892">
    <property type="entry name" value="NGN_SP_RfaH"/>
    <property type="match status" value="1"/>
</dbReference>
<keyword evidence="3" id="KW-0804">Transcription</keyword>
<dbReference type="InterPro" id="IPR043425">
    <property type="entry name" value="NusG-like"/>
</dbReference>
<reference evidence="5 6" key="1">
    <citation type="submission" date="2012-04" db="EMBL/GenBank/DDBJ databases">
        <title>The Genome Sequence of Afipia broomeae ATCC 49717.</title>
        <authorList>
            <consortium name="The Broad Institute Genome Sequencing Platform"/>
            <person name="Earl A."/>
            <person name="Ward D."/>
            <person name="Feldgarden M."/>
            <person name="Gevers D."/>
            <person name="Huys G."/>
            <person name="Walker B."/>
            <person name="Young S.K."/>
            <person name="Zeng Q."/>
            <person name="Gargeya S."/>
            <person name="Fitzgerald M."/>
            <person name="Haas B."/>
            <person name="Abouelleil A."/>
            <person name="Alvarado L."/>
            <person name="Arachchi H.M."/>
            <person name="Berlin A."/>
            <person name="Chapman S.B."/>
            <person name="Goldberg J."/>
            <person name="Griggs A."/>
            <person name="Gujja S."/>
            <person name="Hansen M."/>
            <person name="Howarth C."/>
            <person name="Imamovic A."/>
            <person name="Larimer J."/>
            <person name="McCowen C."/>
            <person name="Montmayeur A."/>
            <person name="Murphy C."/>
            <person name="Neiman D."/>
            <person name="Pearson M."/>
            <person name="Priest M."/>
            <person name="Roberts A."/>
            <person name="Saif S."/>
            <person name="Shea T."/>
            <person name="Sisk P."/>
            <person name="Sykes S."/>
            <person name="Wortman J."/>
            <person name="Nusbaum C."/>
            <person name="Birren B."/>
        </authorList>
    </citation>
    <scope>NUCLEOTIDE SEQUENCE [LARGE SCALE GENOMIC DNA]</scope>
    <source>
        <strain evidence="5 6">ATCC 49717</strain>
    </source>
</reference>
<accession>K8PDI4</accession>
<proteinExistence type="predicted"/>
<keyword evidence="2" id="KW-0805">Transcription regulation</keyword>
<dbReference type="GO" id="GO:0006354">
    <property type="term" value="P:DNA-templated transcription elongation"/>
    <property type="evidence" value="ECO:0007669"/>
    <property type="project" value="InterPro"/>
</dbReference>
<dbReference type="PANTHER" id="PTHR30265">
    <property type="entry name" value="RHO-INTERACTING TRANSCRIPTION TERMINATION FACTOR NUSG"/>
    <property type="match status" value="1"/>
</dbReference>
<dbReference type="Gene3D" id="3.30.70.940">
    <property type="entry name" value="NusG, N-terminal domain"/>
    <property type="match status" value="1"/>
</dbReference>
<evidence type="ECO:0000256" key="1">
    <source>
        <dbReference type="ARBA" id="ARBA00022814"/>
    </source>
</evidence>
<comment type="caution">
    <text evidence="5">The sequence shown here is derived from an EMBL/GenBank/DDBJ whole genome shotgun (WGS) entry which is preliminary data.</text>
</comment>
<protein>
    <submittedName>
        <fullName evidence="5">Transcriptional activator RfaH</fullName>
    </submittedName>
</protein>
<dbReference type="SMART" id="SM00738">
    <property type="entry name" value="NGN"/>
    <property type="match status" value="1"/>
</dbReference>
<sequence>MTASPNSAWYVAQTQIQSEAKAAANLVQQGFEIYLPRYLKTARHARRVNVVRAPLFPNYIFVRIDMETQRWRAVNSTIGVKRLVGSEGVPARVATDIIQGLQEHEQADSFLSIVSPAIRLKTGDAVRILRDAFDSCRGIFQGRTENERVEILLDMLGRKVRVVTDAELIAPI</sequence>